<dbReference type="GO" id="GO:0070180">
    <property type="term" value="F:large ribosomal subunit rRNA binding"/>
    <property type="evidence" value="ECO:0007669"/>
    <property type="project" value="EnsemblFungi"/>
</dbReference>
<comment type="subunit">
    <text evidence="7">Associates with the 60S ribosomal subunit.</text>
</comment>
<dbReference type="GO" id="GO:0042256">
    <property type="term" value="P:cytosolic ribosome assembly"/>
    <property type="evidence" value="ECO:0007669"/>
    <property type="project" value="EnsemblFungi"/>
</dbReference>
<dbReference type="Proteomes" id="UP000095038">
    <property type="component" value="Unassembled WGS sequence"/>
</dbReference>
<dbReference type="Gene3D" id="3.30.70.240">
    <property type="match status" value="1"/>
</dbReference>
<dbReference type="GeneID" id="30968403"/>
<proteinExistence type="inferred from homology"/>
<evidence type="ECO:0000256" key="3">
    <source>
        <dbReference type="ARBA" id="ARBA00007433"/>
    </source>
</evidence>
<keyword evidence="6" id="KW-0539">Nucleus</keyword>
<evidence type="ECO:0000256" key="2">
    <source>
        <dbReference type="ARBA" id="ARBA00004496"/>
    </source>
</evidence>
<dbReference type="Gene3D" id="1.10.10.900">
    <property type="entry name" value="SBDS protein C-terminal domain, subdomain 1"/>
    <property type="match status" value="1"/>
</dbReference>
<dbReference type="GO" id="GO:0005737">
    <property type="term" value="C:cytoplasm"/>
    <property type="evidence" value="ECO:0007669"/>
    <property type="project" value="UniProtKB-SubCell"/>
</dbReference>
<reference evidence="13" key="1">
    <citation type="submission" date="2016-05" db="EMBL/GenBank/DDBJ databases">
        <title>Comparative genomics of biotechnologically important yeasts.</title>
        <authorList>
            <consortium name="DOE Joint Genome Institute"/>
            <person name="Riley R."/>
            <person name="Haridas S."/>
            <person name="Wolfe K.H."/>
            <person name="Lopes M.R."/>
            <person name="Hittinger C.T."/>
            <person name="Goker M."/>
            <person name="Salamov A."/>
            <person name="Wisecaver J."/>
            <person name="Long T.M."/>
            <person name="Aerts A.L."/>
            <person name="Barry K."/>
            <person name="Choi C."/>
            <person name="Clum A."/>
            <person name="Coughlan A.Y."/>
            <person name="Deshpande S."/>
            <person name="Douglass A.P."/>
            <person name="Hanson S.J."/>
            <person name="Klenk H.-P."/>
            <person name="Labutti K."/>
            <person name="Lapidus A."/>
            <person name="Lindquist E."/>
            <person name="Lipzen A."/>
            <person name="Meier-Kolthoff J.P."/>
            <person name="Ohm R.A."/>
            <person name="Otillar R.P."/>
            <person name="Pangilinan J."/>
            <person name="Peng Y."/>
            <person name="Rokas A."/>
            <person name="Rosa C.A."/>
            <person name="Scheuner C."/>
            <person name="Sibirny A.A."/>
            <person name="Slot J.C."/>
            <person name="Stielow J.B."/>
            <person name="Sun H."/>
            <person name="Kurtzman C.P."/>
            <person name="Blackwell M."/>
            <person name="Grigoriev I.V."/>
            <person name="Jeffries T.W."/>
        </authorList>
    </citation>
    <scope>NUCLEOTIDE SEQUENCE [LARGE SCALE GENOMIC DNA]</scope>
    <source>
        <strain evidence="13">DSM 1968</strain>
    </source>
</reference>
<feature type="domain" description="Ribosome maturation protein SDO1/SBDS C-terminal" evidence="11">
    <location>
        <begin position="174"/>
        <end position="226"/>
    </location>
</feature>
<dbReference type="Gene3D" id="3.30.1250.10">
    <property type="entry name" value="Ribosome maturation protein SBDS, N-terminal domain"/>
    <property type="match status" value="1"/>
</dbReference>
<dbReference type="STRING" id="1344418.A0A1D2VA65"/>
<dbReference type="InterPro" id="IPR019783">
    <property type="entry name" value="SDO1/SBDS_N"/>
</dbReference>
<evidence type="ECO:0000313" key="12">
    <source>
        <dbReference type="EMBL" id="ODV58562.1"/>
    </source>
</evidence>
<evidence type="ECO:0000256" key="1">
    <source>
        <dbReference type="ARBA" id="ARBA00004123"/>
    </source>
</evidence>
<dbReference type="InterPro" id="IPR039100">
    <property type="entry name" value="Sdo1/SBDS-like"/>
</dbReference>
<dbReference type="GO" id="GO:0005634">
    <property type="term" value="C:nucleus"/>
    <property type="evidence" value="ECO:0007669"/>
    <property type="project" value="UniProtKB-SubCell"/>
</dbReference>
<evidence type="ECO:0000259" key="9">
    <source>
        <dbReference type="Pfam" id="PF01172"/>
    </source>
</evidence>
<name>A0A1D2VA65_9ASCO</name>
<dbReference type="PROSITE" id="PS01267">
    <property type="entry name" value="UPF0023"/>
    <property type="match status" value="1"/>
</dbReference>
<keyword evidence="5" id="KW-0690">Ribosome biogenesis</keyword>
<feature type="domain" description="Ribosome maturation protein SDO1/SBDS N-terminal" evidence="9">
    <location>
        <begin position="14"/>
        <end position="100"/>
    </location>
</feature>
<evidence type="ECO:0000256" key="7">
    <source>
        <dbReference type="ARBA" id="ARBA00049708"/>
    </source>
</evidence>
<evidence type="ECO:0000259" key="11">
    <source>
        <dbReference type="Pfam" id="PF20268"/>
    </source>
</evidence>
<dbReference type="InterPro" id="IPR018023">
    <property type="entry name" value="Ribosome_mat_SBDS_CS"/>
</dbReference>
<protein>
    <recommendedName>
        <fullName evidence="8">Ribosome maturation protein SDO1</fullName>
    </recommendedName>
</protein>
<dbReference type="NCBIfam" id="TIGR00291">
    <property type="entry name" value="RNA_SBDS"/>
    <property type="match status" value="1"/>
</dbReference>
<dbReference type="SUPFAM" id="SSF89895">
    <property type="entry name" value="FYSH domain"/>
    <property type="match status" value="1"/>
</dbReference>
<dbReference type="PANTHER" id="PTHR10927">
    <property type="entry name" value="RIBOSOME MATURATION PROTEIN SBDS"/>
    <property type="match status" value="1"/>
</dbReference>
<dbReference type="InterPro" id="IPR037188">
    <property type="entry name" value="Sdo1/SBDS_central_sf"/>
</dbReference>
<dbReference type="FunFam" id="3.30.1250.10:FF:000001">
    <property type="entry name" value="SBDS, ribosome maturation factor"/>
    <property type="match status" value="1"/>
</dbReference>
<evidence type="ECO:0000313" key="13">
    <source>
        <dbReference type="Proteomes" id="UP000095038"/>
    </source>
</evidence>
<dbReference type="FunCoup" id="A0A1D2VA65">
    <property type="interactions" value="1023"/>
</dbReference>
<dbReference type="InterPro" id="IPR018978">
    <property type="entry name" value="SDO1/SBDS_central"/>
</dbReference>
<evidence type="ECO:0000256" key="8">
    <source>
        <dbReference type="ARBA" id="ARBA00071414"/>
    </source>
</evidence>
<dbReference type="GO" id="GO:0042134">
    <property type="term" value="F:rRNA primary transcript binding"/>
    <property type="evidence" value="ECO:0007669"/>
    <property type="project" value="EnsemblFungi"/>
</dbReference>
<comment type="subcellular location">
    <subcellularLocation>
        <location evidence="2">Cytoplasm</location>
    </subcellularLocation>
    <subcellularLocation>
        <location evidence="1">Nucleus</location>
    </subcellularLocation>
</comment>
<dbReference type="PANTHER" id="PTHR10927:SF1">
    <property type="entry name" value="RIBOSOME MATURATION PROTEIN SBDS"/>
    <property type="match status" value="1"/>
</dbReference>
<dbReference type="OrthoDB" id="10253092at2759"/>
<dbReference type="Pfam" id="PF01172">
    <property type="entry name" value="SBDS_N"/>
    <property type="match status" value="1"/>
</dbReference>
<keyword evidence="4" id="KW-0963">Cytoplasm</keyword>
<feature type="domain" description="Ribosome maturation protein SDO1/SBDS central" evidence="10">
    <location>
        <begin position="109"/>
        <end position="172"/>
    </location>
</feature>
<evidence type="ECO:0000256" key="5">
    <source>
        <dbReference type="ARBA" id="ARBA00022517"/>
    </source>
</evidence>
<dbReference type="InParanoid" id="A0A1D2VA65"/>
<dbReference type="Pfam" id="PF20268">
    <property type="entry name" value="SBDS_C"/>
    <property type="match status" value="1"/>
</dbReference>
<accession>A0A1D2VA65</accession>
<dbReference type="AlphaFoldDB" id="A0A1D2VA65"/>
<gene>
    <name evidence="12" type="ORF">ASCRUDRAFT_82716</name>
</gene>
<evidence type="ECO:0000256" key="4">
    <source>
        <dbReference type="ARBA" id="ARBA00022490"/>
    </source>
</evidence>
<dbReference type="InterPro" id="IPR046928">
    <property type="entry name" value="SDO1/SBDS_C"/>
</dbReference>
<comment type="similarity">
    <text evidence="3">Belongs to the SDO1/SBDS family.</text>
</comment>
<dbReference type="GO" id="GO:0005085">
    <property type="term" value="F:guanyl-nucleotide exchange factor activity"/>
    <property type="evidence" value="ECO:0007669"/>
    <property type="project" value="EnsemblFungi"/>
</dbReference>
<dbReference type="Pfam" id="PF09377">
    <property type="entry name" value="SBDS_domain_II"/>
    <property type="match status" value="1"/>
</dbReference>
<dbReference type="SUPFAM" id="SSF109728">
    <property type="entry name" value="Hypothetical protein AF0491, middle domain"/>
    <property type="match status" value="1"/>
</dbReference>
<dbReference type="GO" id="GO:0070181">
    <property type="term" value="F:small ribosomal subunit rRNA binding"/>
    <property type="evidence" value="ECO:0007669"/>
    <property type="project" value="EnsemblFungi"/>
</dbReference>
<dbReference type="RefSeq" id="XP_020044869.1">
    <property type="nucleotide sequence ID" value="XM_020194767.1"/>
</dbReference>
<dbReference type="GO" id="GO:1990932">
    <property type="term" value="F:5.8S rRNA binding"/>
    <property type="evidence" value="ECO:0007669"/>
    <property type="project" value="EnsemblFungi"/>
</dbReference>
<keyword evidence="13" id="KW-1185">Reference proteome</keyword>
<evidence type="ECO:0000256" key="6">
    <source>
        <dbReference type="ARBA" id="ARBA00023242"/>
    </source>
</evidence>
<dbReference type="EMBL" id="KV454491">
    <property type="protein sequence ID" value="ODV58562.1"/>
    <property type="molecule type" value="Genomic_DNA"/>
</dbReference>
<sequence length="246" mass="28344">MPINQPSNQIRLTNVSLVRMKKGKKKFELACYNNKIQDYRSGVEKDLDEVLQIHQVFLNVSKGLVAPHNELVKAFQKSDIEEIILEILNKGEIQLNEKERDQKIKQITNEIVTLISTKCVNPNTKKRYSPSMILKTLNQLKYHILPTKPAKVQALDAIKVLVSKQIIPIARAQMEIKIDSDLKFYKSHAEKIKSLIENIENETFTKDRWECFALIDPANYKELKTFKFSLEVLDAAVISTSEGKYK</sequence>
<evidence type="ECO:0000259" key="10">
    <source>
        <dbReference type="Pfam" id="PF09377"/>
    </source>
</evidence>
<dbReference type="InterPro" id="IPR002140">
    <property type="entry name" value="Sdo1/SBDS"/>
</dbReference>
<dbReference type="InterPro" id="IPR036786">
    <property type="entry name" value="Ribosome_mat_SBDS_N_sf"/>
</dbReference>
<organism evidence="12 13">
    <name type="scientific">Ascoidea rubescens DSM 1968</name>
    <dbReference type="NCBI Taxonomy" id="1344418"/>
    <lineage>
        <taxon>Eukaryota</taxon>
        <taxon>Fungi</taxon>
        <taxon>Dikarya</taxon>
        <taxon>Ascomycota</taxon>
        <taxon>Saccharomycotina</taxon>
        <taxon>Saccharomycetes</taxon>
        <taxon>Ascoideaceae</taxon>
        <taxon>Ascoidea</taxon>
    </lineage>
</organism>